<dbReference type="AlphaFoldDB" id="S9P3T3"/>
<evidence type="ECO:0000313" key="3">
    <source>
        <dbReference type="Proteomes" id="UP000011682"/>
    </source>
</evidence>
<dbReference type="SMART" id="SM00458">
    <property type="entry name" value="RICIN"/>
    <property type="match status" value="1"/>
</dbReference>
<dbReference type="EMBL" id="ANAH02000031">
    <property type="protein sequence ID" value="EPX57826.1"/>
    <property type="molecule type" value="Genomic_DNA"/>
</dbReference>
<dbReference type="Proteomes" id="UP000011682">
    <property type="component" value="Unassembled WGS sequence"/>
</dbReference>
<sequence>MLLHCAPAPEGASLETGTRLSALASTVIHPLVNTALCLEAGPASSSNGLQAMIAHCTGAASQTWTYTGGTLRVGNRCLDVNAGVDANGTRVQLWDCQSGNANQQWERRGNRWVWRGHDKCLHVDGSKGTAGTVVHLWTCDLQAGQGWVDGGTGACQALPTTTPPADPGKGMPAKDPVLTGQTHRYFKITVLDAATRSPIAGAQLKTVNKVIHVSDNHGVVAFYEPGSMDQDVWFHITREGYEVPADFFGYRGKAFRPVEGGSAEVTMNKVGTAPAMNVGDLQSRLVTNTVPGPDRCLTLRLYDKENNRGIPLVSFTTAWGQYFTDSQGLIAYCDPDHMGSVAYTLASHGYKTLTGTVNVAWGTKVELALERQNIAERLYRTTGGGIYRDSILLGYKTPLAQPLLNGKVYGQDSVISTVYKGKIFWTWGDTDRPAYPLGNFRTSAALSDLPASGGLNPQLGVNQTYYTGSDGFSRGIVEEFAPTSNPTWLGALVSVPDASGQERLFAGYMKAGVANPGPGTQGLLRFNDTTQTFERVITDYYGANFEFPSGGQAIRFRAPEREYAHFGAYLRIPATAEALLDKSTYESFSAYKTDGSGALEKASDGTLVYGWKKGVKRTTAEDVKNAGLDMGQSLAGQTRDAATGGSLLLVGSTITWNEYRGRFVSISQQQYGSTSLLGEIWYAEGDTPMGPWVNARKIITHDNYTFYNPYVHPYLSPDGGRTMFLEATHTDTYTNPAVITPRYNYNQIMYRLNVEDSRLVLPVPVYDLGTSLPGTFVTKKGVAPGSAPLAAPFLAPDRQAPGTVPVGWNVPSCGTGRRLVVGGSMPDVLFHALPPGTSPLPAKTVGLYEYSHTDGRRAYSINASLSLAGFTRSSTPIAYVWENPVRVKLPVADFLGNVVANAGADQCRTESSAGGGSLVTLDASASRNLSGQGTTFTWRLPSGATSESGVSCPSISGQVVTVRLPAGLHSIGLEARDASGNVSSDTLVVQVKAL</sequence>
<evidence type="ECO:0000313" key="2">
    <source>
        <dbReference type="EMBL" id="EPX57826.1"/>
    </source>
</evidence>
<dbReference type="eggNOG" id="COG3828">
    <property type="taxonomic scope" value="Bacteria"/>
</dbReference>
<dbReference type="InterPro" id="IPR013783">
    <property type="entry name" value="Ig-like_fold"/>
</dbReference>
<name>S9P3T3_CYSF2</name>
<keyword evidence="3" id="KW-1185">Reference proteome</keyword>
<dbReference type="CDD" id="cd00161">
    <property type="entry name" value="beta-trefoil_Ricin-like"/>
    <property type="match status" value="1"/>
</dbReference>
<dbReference type="InterPro" id="IPR000772">
    <property type="entry name" value="Ricin_B_lectin"/>
</dbReference>
<dbReference type="SUPFAM" id="SSF50370">
    <property type="entry name" value="Ricin B-like lectins"/>
    <property type="match status" value="1"/>
</dbReference>
<dbReference type="InterPro" id="IPR035992">
    <property type="entry name" value="Ricin_B-like_lectins"/>
</dbReference>
<protein>
    <recommendedName>
        <fullName evidence="1">Ricin B lectin domain-containing protein</fullName>
    </recommendedName>
</protein>
<feature type="domain" description="Ricin B lectin" evidence="1">
    <location>
        <begin position="25"/>
        <end position="150"/>
    </location>
</feature>
<organism evidence="2 3">
    <name type="scientific">Cystobacter fuscus (strain ATCC 25194 / DSM 2262 / NBRC 100088 / M29)</name>
    <dbReference type="NCBI Taxonomy" id="1242864"/>
    <lineage>
        <taxon>Bacteria</taxon>
        <taxon>Pseudomonadati</taxon>
        <taxon>Myxococcota</taxon>
        <taxon>Myxococcia</taxon>
        <taxon>Myxococcales</taxon>
        <taxon>Cystobacterineae</taxon>
        <taxon>Archangiaceae</taxon>
        <taxon>Cystobacter</taxon>
    </lineage>
</organism>
<gene>
    <name evidence="2" type="ORF">D187_004705</name>
</gene>
<reference evidence="2" key="1">
    <citation type="submission" date="2013-05" db="EMBL/GenBank/DDBJ databases">
        <title>Genome assembly of Cystobacter fuscus DSM 2262.</title>
        <authorList>
            <person name="Sharma G."/>
            <person name="Khatri I."/>
            <person name="Kaur C."/>
            <person name="Mayilraj S."/>
            <person name="Subramanian S."/>
        </authorList>
    </citation>
    <scope>NUCLEOTIDE SEQUENCE [LARGE SCALE GENOMIC DNA]</scope>
    <source>
        <strain evidence="2">DSM 2262</strain>
    </source>
</reference>
<dbReference type="Gene3D" id="2.80.10.50">
    <property type="match status" value="1"/>
</dbReference>
<dbReference type="Gene3D" id="2.60.40.10">
    <property type="entry name" value="Immunoglobulins"/>
    <property type="match status" value="1"/>
</dbReference>
<comment type="caution">
    <text evidence="2">The sequence shown here is derived from an EMBL/GenBank/DDBJ whole genome shotgun (WGS) entry which is preliminary data.</text>
</comment>
<dbReference type="Pfam" id="PF00652">
    <property type="entry name" value="Ricin_B_lectin"/>
    <property type="match status" value="1"/>
</dbReference>
<dbReference type="PROSITE" id="PS50231">
    <property type="entry name" value="RICIN_B_LECTIN"/>
    <property type="match status" value="1"/>
</dbReference>
<proteinExistence type="predicted"/>
<evidence type="ECO:0000259" key="1">
    <source>
        <dbReference type="SMART" id="SM00458"/>
    </source>
</evidence>
<accession>S9P3T3</accession>